<protein>
    <recommendedName>
        <fullName evidence="1">MULE transposase domain-containing protein</fullName>
    </recommendedName>
</protein>
<dbReference type="InterPro" id="IPR018289">
    <property type="entry name" value="MULE_transposase_dom"/>
</dbReference>
<accession>A0ABD3IDV6</accession>
<feature type="domain" description="MULE transposase" evidence="1">
    <location>
        <begin position="415"/>
        <end position="512"/>
    </location>
</feature>
<evidence type="ECO:0000313" key="2">
    <source>
        <dbReference type="EMBL" id="KAL3701853.1"/>
    </source>
</evidence>
<name>A0ABD3IDV6_9MARC</name>
<evidence type="ECO:0000259" key="1">
    <source>
        <dbReference type="Pfam" id="PF10551"/>
    </source>
</evidence>
<dbReference type="Pfam" id="PF10551">
    <property type="entry name" value="MULE"/>
    <property type="match status" value="1"/>
</dbReference>
<keyword evidence="3" id="KW-1185">Reference proteome</keyword>
<dbReference type="EMBL" id="JBJQOH010000001">
    <property type="protein sequence ID" value="KAL3701853.1"/>
    <property type="molecule type" value="Genomic_DNA"/>
</dbReference>
<organism evidence="2 3">
    <name type="scientific">Riccia sorocarpa</name>
    <dbReference type="NCBI Taxonomy" id="122646"/>
    <lineage>
        <taxon>Eukaryota</taxon>
        <taxon>Viridiplantae</taxon>
        <taxon>Streptophyta</taxon>
        <taxon>Embryophyta</taxon>
        <taxon>Marchantiophyta</taxon>
        <taxon>Marchantiopsida</taxon>
        <taxon>Marchantiidae</taxon>
        <taxon>Marchantiales</taxon>
        <taxon>Ricciaceae</taxon>
        <taxon>Riccia</taxon>
    </lineage>
</organism>
<dbReference type="PANTHER" id="PTHR31973:SF187">
    <property type="entry name" value="MUTATOR TRANSPOSASE MUDRA PROTEIN"/>
    <property type="match status" value="1"/>
</dbReference>
<dbReference type="AlphaFoldDB" id="A0ABD3IDV6"/>
<reference evidence="2 3" key="1">
    <citation type="submission" date="2024-09" db="EMBL/GenBank/DDBJ databases">
        <title>Chromosome-scale assembly of Riccia sorocarpa.</title>
        <authorList>
            <person name="Paukszto L."/>
        </authorList>
    </citation>
    <scope>NUCLEOTIDE SEQUENCE [LARGE SCALE GENOMIC DNA]</scope>
    <source>
        <strain evidence="2">LP-2024</strain>
        <tissue evidence="2">Aerial parts of the thallus</tissue>
    </source>
</reference>
<sequence length="826" mass="94805">MDMDFDSNIDDWNEDIDLVEEDWEALNGNRWYQENPAISYRTDAVASEGGTTLDDWQRSIRNVRREIDIGGKTLQEVESAASRVRFGEVFSSFKEFEFSVDCWCVINMRSNSKFKTKSNMRVRVCRFGLAVRKKGMGNIREWPGNSESQPVSQRDVPHVLGVCSFNDFNRRMRTPSIPVVRPDRPDLNLHSQDFVASTPRRRKKRCNRGECGEKPRYDAAAMVRAVNDDAEEEEEEEDIEEFNVGYEGEDEQGCKGFKKPQQQAQRCEWRVRCTMGKCNGDIKITTLTLNHTCPSHLHMWRCPLSKAPWLAEVFGDKVVAEYKRSIGQLQSEFRRQFQRDVQYQPIYMMRDICQDMIAGCQMESFAQIPALCERIQDADPGGLIDWDTFENSYTFRRAFICPSATRGILRYYEKVVALDACFTKNKKYPTQLFLATVVDGNSQVVPLAYAVAPVENYENWSWFVHNLQISIQGLRSEAVMIVSDRQKGLERAVTEVLPCNPHIHCEHHLKMNVQKLFGKTAVQVFQNLLHVKSEDRFNSVMEEAEARLDQGSEFKRYIQRIDPARYALYAMPLPRYGRTTSNAVECMNAALKRIRDYAPCRIICQMWLYLLNLFYERREKANSSTDELTEYCKERMDEFGQNCGSFVCMSADMNQALVQTDGGLKQWIVKRTPKAQCTCIEPHDHCWPCIHFMLWLRSRGEDYMAYVDRIYLQKSLALCYSKTSSAIMETELAMSISCRAPPPAIRTGRHRVVRIPNGGSTVEASTVEFEYPLTQEPRVIPAATIDLPTGSRGGASGRRNTGARCCGVCREAGHNRTRCPVLAHMA</sequence>
<comment type="caution">
    <text evidence="2">The sequence shown here is derived from an EMBL/GenBank/DDBJ whole genome shotgun (WGS) entry which is preliminary data.</text>
</comment>
<dbReference type="Proteomes" id="UP001633002">
    <property type="component" value="Unassembled WGS sequence"/>
</dbReference>
<gene>
    <name evidence="2" type="ORF">R1sor_019875</name>
</gene>
<dbReference type="PANTHER" id="PTHR31973">
    <property type="entry name" value="POLYPROTEIN, PUTATIVE-RELATED"/>
    <property type="match status" value="1"/>
</dbReference>
<proteinExistence type="predicted"/>
<evidence type="ECO:0000313" key="3">
    <source>
        <dbReference type="Proteomes" id="UP001633002"/>
    </source>
</evidence>